<dbReference type="STRING" id="65489.A0A0D3FUJ1"/>
<protein>
    <submittedName>
        <fullName evidence="1">Uncharacterized protein</fullName>
    </submittedName>
</protein>
<dbReference type="AlphaFoldDB" id="A0A0D3FUJ1"/>
<dbReference type="PaxDb" id="65489-OBART04G08600.1"/>
<evidence type="ECO:0000313" key="2">
    <source>
        <dbReference type="Proteomes" id="UP000026960"/>
    </source>
</evidence>
<evidence type="ECO:0000313" key="1">
    <source>
        <dbReference type="EnsemblPlants" id="OBART04G08600.1"/>
    </source>
</evidence>
<dbReference type="EnsemblPlants" id="OBART04G08600.1">
    <property type="protein sequence ID" value="OBART04G08600.1"/>
    <property type="gene ID" value="OBART04G08600"/>
</dbReference>
<reference evidence="1" key="2">
    <citation type="submission" date="2015-03" db="UniProtKB">
        <authorList>
            <consortium name="EnsemblPlants"/>
        </authorList>
    </citation>
    <scope>IDENTIFICATION</scope>
</reference>
<keyword evidence="2" id="KW-1185">Reference proteome</keyword>
<proteinExistence type="predicted"/>
<accession>A0A0D3FUJ1</accession>
<dbReference type="HOGENOM" id="CLU_2945348_0_0_1"/>
<name>A0A0D3FUJ1_9ORYZ</name>
<organism evidence="1">
    <name type="scientific">Oryza barthii</name>
    <dbReference type="NCBI Taxonomy" id="65489"/>
    <lineage>
        <taxon>Eukaryota</taxon>
        <taxon>Viridiplantae</taxon>
        <taxon>Streptophyta</taxon>
        <taxon>Embryophyta</taxon>
        <taxon>Tracheophyta</taxon>
        <taxon>Spermatophyta</taxon>
        <taxon>Magnoliopsida</taxon>
        <taxon>Liliopsida</taxon>
        <taxon>Poales</taxon>
        <taxon>Poaceae</taxon>
        <taxon>BOP clade</taxon>
        <taxon>Oryzoideae</taxon>
        <taxon>Oryzeae</taxon>
        <taxon>Oryzinae</taxon>
        <taxon>Oryza</taxon>
    </lineage>
</organism>
<reference evidence="1" key="1">
    <citation type="journal article" date="2009" name="Rice">
        <title>De Novo Next Generation Sequencing of Plant Genomes.</title>
        <authorList>
            <person name="Rounsley S."/>
            <person name="Marri P.R."/>
            <person name="Yu Y."/>
            <person name="He R."/>
            <person name="Sisneros N."/>
            <person name="Goicoechea J.L."/>
            <person name="Lee S.J."/>
            <person name="Angelova A."/>
            <person name="Kudrna D."/>
            <person name="Luo M."/>
            <person name="Affourtit J."/>
            <person name="Desany B."/>
            <person name="Knight J."/>
            <person name="Niazi F."/>
            <person name="Egholm M."/>
            <person name="Wing R.A."/>
        </authorList>
    </citation>
    <scope>NUCLEOTIDE SEQUENCE [LARGE SCALE GENOMIC DNA]</scope>
    <source>
        <strain evidence="1">cv. IRGC 105608</strain>
    </source>
</reference>
<sequence>MLRFDCQGHLQFGDIFKKVLAEGHKWENPKELDKISDSIGDHFAKVAVSVDKRAYYQKLR</sequence>
<dbReference type="Gramene" id="OBART04G08600.1">
    <property type="protein sequence ID" value="OBART04G08600.1"/>
    <property type="gene ID" value="OBART04G08600"/>
</dbReference>
<dbReference type="Proteomes" id="UP000026960">
    <property type="component" value="Chromosome 4"/>
</dbReference>